<keyword evidence="2" id="KW-1185">Reference proteome</keyword>
<evidence type="ECO:0000313" key="1">
    <source>
        <dbReference type="EnsemblPlants" id="OB12G18040.1"/>
    </source>
</evidence>
<reference evidence="1" key="1">
    <citation type="journal article" date="2013" name="Nat. Commun.">
        <title>Whole-genome sequencing of Oryza brachyantha reveals mechanisms underlying Oryza genome evolution.</title>
        <authorList>
            <person name="Chen J."/>
            <person name="Huang Q."/>
            <person name="Gao D."/>
            <person name="Wang J."/>
            <person name="Lang Y."/>
            <person name="Liu T."/>
            <person name="Li B."/>
            <person name="Bai Z."/>
            <person name="Luis Goicoechea J."/>
            <person name="Liang C."/>
            <person name="Chen C."/>
            <person name="Zhang W."/>
            <person name="Sun S."/>
            <person name="Liao Y."/>
            <person name="Zhang X."/>
            <person name="Yang L."/>
            <person name="Song C."/>
            <person name="Wang M."/>
            <person name="Shi J."/>
            <person name="Liu G."/>
            <person name="Liu J."/>
            <person name="Zhou H."/>
            <person name="Zhou W."/>
            <person name="Yu Q."/>
            <person name="An N."/>
            <person name="Chen Y."/>
            <person name="Cai Q."/>
            <person name="Wang B."/>
            <person name="Liu B."/>
            <person name="Min J."/>
            <person name="Huang Y."/>
            <person name="Wu H."/>
            <person name="Li Z."/>
            <person name="Zhang Y."/>
            <person name="Yin Y."/>
            <person name="Song W."/>
            <person name="Jiang J."/>
            <person name="Jackson S.A."/>
            <person name="Wing R.A."/>
            <person name="Wang J."/>
            <person name="Chen M."/>
        </authorList>
    </citation>
    <scope>NUCLEOTIDE SEQUENCE [LARGE SCALE GENOMIC DNA]</scope>
    <source>
        <strain evidence="1">cv. IRGC 101232</strain>
    </source>
</reference>
<protein>
    <submittedName>
        <fullName evidence="1">Uncharacterized protein</fullName>
    </submittedName>
</protein>
<dbReference type="EnsemblPlants" id="OB12G18040.1">
    <property type="protein sequence ID" value="OB12G18040.1"/>
    <property type="gene ID" value="OB12G18040"/>
</dbReference>
<dbReference type="AlphaFoldDB" id="J3NCU6"/>
<dbReference type="HOGENOM" id="CLU_2337005_0_0_1"/>
<proteinExistence type="predicted"/>
<organism evidence="1">
    <name type="scientific">Oryza brachyantha</name>
    <name type="common">malo sina</name>
    <dbReference type="NCBI Taxonomy" id="4533"/>
    <lineage>
        <taxon>Eukaryota</taxon>
        <taxon>Viridiplantae</taxon>
        <taxon>Streptophyta</taxon>
        <taxon>Embryophyta</taxon>
        <taxon>Tracheophyta</taxon>
        <taxon>Spermatophyta</taxon>
        <taxon>Magnoliopsida</taxon>
        <taxon>Liliopsida</taxon>
        <taxon>Poales</taxon>
        <taxon>Poaceae</taxon>
        <taxon>BOP clade</taxon>
        <taxon>Oryzoideae</taxon>
        <taxon>Oryzeae</taxon>
        <taxon>Oryzinae</taxon>
        <taxon>Oryza</taxon>
    </lineage>
</organism>
<evidence type="ECO:0000313" key="2">
    <source>
        <dbReference type="Proteomes" id="UP000006038"/>
    </source>
</evidence>
<name>J3NCU6_ORYBR</name>
<reference evidence="1" key="2">
    <citation type="submission" date="2013-04" db="UniProtKB">
        <authorList>
            <consortium name="EnsemblPlants"/>
        </authorList>
    </citation>
    <scope>IDENTIFICATION</scope>
</reference>
<dbReference type="Proteomes" id="UP000006038">
    <property type="component" value="Chromosome 12"/>
</dbReference>
<sequence length="98" mass="10798">MDIHHEEIKMMTATRSVAPILDRTKTNRDGGEGMRMMTTSIAAAPADELYFVGDRDEDDIDEVGLLGTGAVEVWVGLGCLGLSWSWPTNWVTWVSAQN</sequence>
<accession>J3NCU6</accession>
<dbReference type="Gramene" id="OB12G18040.1">
    <property type="protein sequence ID" value="OB12G18040.1"/>
    <property type="gene ID" value="OB12G18040"/>
</dbReference>